<dbReference type="SMART" id="SM00279">
    <property type="entry name" value="HhH2"/>
    <property type="match status" value="1"/>
</dbReference>
<accession>A0A8T1UB45</accession>
<evidence type="ECO:0000256" key="19">
    <source>
        <dbReference type="RuleBase" id="RU910737"/>
    </source>
</evidence>
<keyword evidence="7 19" id="KW-0378">Hydrolase</keyword>
<dbReference type="OrthoDB" id="26491at2759"/>
<dbReference type="GO" id="GO:0006281">
    <property type="term" value="P:DNA repair"/>
    <property type="evidence" value="ECO:0007669"/>
    <property type="project" value="UniProtKB-UniRule"/>
</dbReference>
<feature type="compositionally biased region" description="Polar residues" evidence="21">
    <location>
        <begin position="1510"/>
        <end position="1519"/>
    </location>
</feature>
<comment type="cofactor">
    <cofactor evidence="19">
        <name>Mg(2+)</name>
        <dbReference type="ChEBI" id="CHEBI:18420"/>
    </cofactor>
    <text evidence="19">Binds 2 magnesium ions per subunit. They probably participate in the reaction catalyzed by the enzyme. May bind an additional third magnesium ion after substrate binding.</text>
</comment>
<keyword evidence="15 19" id="KW-0539">Nucleus</keyword>
<dbReference type="FunFam" id="1.10.150.20:FF:000011">
    <property type="entry name" value="exonuclease 1"/>
    <property type="match status" value="1"/>
</dbReference>
<dbReference type="InterPro" id="IPR044752">
    <property type="entry name" value="PIN-like_EXO1"/>
</dbReference>
<comment type="subcellular location">
    <subcellularLocation>
        <location evidence="1 19">Nucleus</location>
    </subcellularLocation>
</comment>
<dbReference type="Pfam" id="PF00752">
    <property type="entry name" value="XPG_N"/>
    <property type="match status" value="1"/>
</dbReference>
<keyword evidence="6 19" id="KW-0227">DNA damage</keyword>
<dbReference type="CDD" id="cd09857">
    <property type="entry name" value="PIN_EXO1"/>
    <property type="match status" value="1"/>
</dbReference>
<evidence type="ECO:0000256" key="11">
    <source>
        <dbReference type="ARBA" id="ARBA00022990"/>
    </source>
</evidence>
<keyword evidence="8 19" id="KW-0269">Exonuclease</keyword>
<name>A0A8T1UB45_9STRA</name>
<dbReference type="Proteomes" id="UP000688947">
    <property type="component" value="Unassembled WGS sequence"/>
</dbReference>
<dbReference type="EC" id="3.1.-.-" evidence="19"/>
<dbReference type="SMART" id="SM00484">
    <property type="entry name" value="XPGI"/>
    <property type="match status" value="1"/>
</dbReference>
<comment type="caution">
    <text evidence="24">The sequence shown here is derived from an EMBL/GenBank/DDBJ whole genome shotgun (WGS) entry which is preliminary data.</text>
</comment>
<feature type="compositionally biased region" description="Low complexity" evidence="21">
    <location>
        <begin position="1481"/>
        <end position="1495"/>
    </location>
</feature>
<sequence length="1590" mass="180323">MASWAALNVAGGDARANLAEQRATEEAQDADNAAVYERALRCQQQRQTTEAKSLYLQLLSGHVHVSARLEYLCNKNVATMEQEAQSFDHALKYFAAALALDATDVVVWYQMATTALETGELWLARWTLEEGLKVDATYWPLVESLAQVLSQIGDEQEYQRVAQYLRQNDPHCATLKALDGQKKRARPPSARDLKLLKRTKKKLQHLREIADDGVKKRKLLQQEMNDELKTRMQPRSYELQQPSWTALGKLLLEAFEENNRSEHADVVQTAVEIKVTFDEQEVEKDVESEERDGILEEKDEKVDANKQQTQDNPPPAKHSGIYLSEVLELQPRRRKSRRHEERLREEHAAAVRKARELDLAYRLGAFLPDYIDKEDRESTPERIKEWQGKDTDGHKTGGKAKDSKEEPKEDTVQDQIPHSKIPIEEFATTYITQVIEFARRCFEMAARLAEEAVKKHKTKLQDKRDRTDEDNDFDEELEDLQNKIIECNEECGLLLYNVLQEFSLMKELNLALFPRDVYSRLVTKTLAYFRRGLEICEANEEAHEDHFRLLYMIGKTLKKRRCHFYEEEEEKVEEEDDESADSAGGDEKNSQETTASATSDTMKATSSKTKEPSDPHTSCSTRKDEVLALLSDAEWDDSVRELNVTLARGWLALNIIEALESIPDEDRYFHPSRYVLARIVYWLSTFYSALEQSGYKSDNINALLDALQARRSENNVVGPSDAAARALKEMTSIFDKRRPQIVAIWFSEYIPTAKKFEELNQRQMKYDYYRLKYWRFYIALLRENAAYGRLKEVGSWVLACKEEHDVIDIMLGSVLEARGESRPVDALLKQLAKTYTYYLEVLNAQQRLAHVVDNCGLLLENAELPMVAVFFMGATKYPSEMPLLEKDAMILDRDFNTNVTVIMNALRRDELPPRIYDAQNREAWKAFLDAARVTDQVHVSKYAGKTVGVDASDWLYKGAYSCPVDIVLGRPTDAYLNHAIQHIKLLQEHDITPIMVFDGAPLPSKAQENAKRGRSRRDWKLKAMKLLQEKQEDQDPRAVFSACTRAVSVTNDMVMRLIAVLRRMDITFYVAPYEADAQLAFLSRQKIVDVVISQDSDCVPYGVKTVLFKLGPDGWGSELKRRSLGANEELSFVGWTEEMFIQLCVLAGCDYCPSVSGVGIITAYKLVSTYKTPTEVLTALQQQKGSSVPEDYPEHFYSAILTYRHQLVFDPRDAKLKMLSPLDVSKDILPLVDKGLHFLGNVELRDDVVATIAAGEIHPMTHESYAWKDTAAAALLDEQRTTSKPKTSRTRSSTSSESSGMIIPHRRSREDHSTNTPADSSQEDPVHTRAAISRLRYEKPRPSSRSSWTHLDSVLGSSDHIVNFRSPKVSENFKPLAALHDPPASLGSSSINAQDLKEFESRPVRDHVKRVRNPANRRRDGKGSGFEGEVLCKVEQGRTPSLGISAEVRHNPPAVDDVDRLTDEENAPPQAKRPKIFGCPSSSSSLSSRVSEAGSQTQLIRPTPFGCGQRPSSPTSSVHFNWKRLPPRHSQRGIQPARPASHYAFATSAEEKWDRILGDEIDTDSQIGDQGDASSRQPLAPINEVRRDAS</sequence>
<evidence type="ECO:0000256" key="5">
    <source>
        <dbReference type="ARBA" id="ARBA00022759"/>
    </source>
</evidence>
<dbReference type="VEuPathDB" id="FungiDB:PC110_g15568"/>
<evidence type="ECO:0000256" key="17">
    <source>
        <dbReference type="ARBA" id="ARBA00057694"/>
    </source>
</evidence>
<evidence type="ECO:0000256" key="14">
    <source>
        <dbReference type="ARBA" id="ARBA00023204"/>
    </source>
</evidence>
<gene>
    <name evidence="24" type="ORF">JG687_00008904</name>
</gene>
<feature type="region of interest" description="Disordered" evidence="21">
    <location>
        <begin position="282"/>
        <end position="348"/>
    </location>
</feature>
<evidence type="ECO:0000256" key="16">
    <source>
        <dbReference type="ARBA" id="ARBA00023254"/>
    </source>
</evidence>
<evidence type="ECO:0000256" key="1">
    <source>
        <dbReference type="ARBA" id="ARBA00004123"/>
    </source>
</evidence>
<dbReference type="InterPro" id="IPR006086">
    <property type="entry name" value="XPG-I_dom"/>
</dbReference>
<keyword evidence="9 19" id="KW-0460">Magnesium</keyword>
<feature type="domain" description="XPG-I" evidence="22">
    <location>
        <begin position="1062"/>
        <end position="1132"/>
    </location>
</feature>
<evidence type="ECO:0000256" key="4">
    <source>
        <dbReference type="ARBA" id="ARBA00022723"/>
    </source>
</evidence>
<comment type="function">
    <text evidence="17">5'-&gt;3' double-stranded DNA exonuclease which may also possess a cryptic 3'-&gt;5' double-stranded DNA exonuclease activity. Functions in DNA mismatch repair (MMR) to excise mismatch-containing DNA tracts directed by strand breaks located either 5' or 3' to the mismatch. Also exhibits endonuclease activity against 5'-overhanging flap structures similar to those generated by displacement synthesis when DNA polymerase encounters the 5'-end of a downstream Okazaki fragment. Required for somatic hypermutation (SHM) and class switch recombination (CSR) of immunoglobulin genes. Essential for male and female meiosis.</text>
</comment>
<evidence type="ECO:0000256" key="2">
    <source>
        <dbReference type="ARBA" id="ARBA00022553"/>
    </source>
</evidence>
<evidence type="ECO:0000256" key="8">
    <source>
        <dbReference type="ARBA" id="ARBA00022839"/>
    </source>
</evidence>
<proteinExistence type="inferred from homology"/>
<dbReference type="GO" id="GO:0051321">
    <property type="term" value="P:meiotic cell cycle"/>
    <property type="evidence" value="ECO:0007669"/>
    <property type="project" value="UniProtKB-KW"/>
</dbReference>
<feature type="region of interest" description="Disordered" evidence="21">
    <location>
        <begin position="567"/>
        <end position="620"/>
    </location>
</feature>
<feature type="compositionally biased region" description="Basic and acidic residues" evidence="21">
    <location>
        <begin position="291"/>
        <end position="304"/>
    </location>
</feature>
<evidence type="ECO:0000256" key="13">
    <source>
        <dbReference type="ARBA" id="ARBA00023128"/>
    </source>
</evidence>
<dbReference type="GO" id="GO:0035312">
    <property type="term" value="F:5'-3' DNA exonuclease activity"/>
    <property type="evidence" value="ECO:0007669"/>
    <property type="project" value="UniProtKB-UniRule"/>
</dbReference>
<reference evidence="24" key="1">
    <citation type="submission" date="2021-01" db="EMBL/GenBank/DDBJ databases">
        <title>Phytophthora aleatoria, a newly-described species from Pinus radiata is distinct from Phytophthora cactorum isolates based on comparative genomics.</title>
        <authorList>
            <person name="Mcdougal R."/>
            <person name="Panda P."/>
            <person name="Williams N."/>
            <person name="Studholme D.J."/>
        </authorList>
    </citation>
    <scope>NUCLEOTIDE SEQUENCE</scope>
    <source>
        <strain evidence="24">NZFS 3830</strain>
    </source>
</reference>
<feature type="compositionally biased region" description="Basic and acidic residues" evidence="21">
    <location>
        <begin position="376"/>
        <end position="411"/>
    </location>
</feature>
<feature type="compositionally biased region" description="Low complexity" evidence="21">
    <location>
        <begin position="1282"/>
        <end position="1299"/>
    </location>
</feature>
<dbReference type="Pfam" id="PF00867">
    <property type="entry name" value="XPG_I"/>
    <property type="match status" value="1"/>
</dbReference>
<keyword evidence="4 19" id="KW-0479">Metal-binding</keyword>
<feature type="compositionally biased region" description="Polar residues" evidence="21">
    <location>
        <begin position="1564"/>
        <end position="1577"/>
    </location>
</feature>
<dbReference type="GO" id="GO:0002376">
    <property type="term" value="P:immune system process"/>
    <property type="evidence" value="ECO:0007669"/>
    <property type="project" value="UniProtKB-KW"/>
</dbReference>
<evidence type="ECO:0000256" key="6">
    <source>
        <dbReference type="ARBA" id="ARBA00022763"/>
    </source>
</evidence>
<keyword evidence="11" id="KW-0007">Acetylation</keyword>
<organism evidence="24 25">
    <name type="scientific">Phytophthora cactorum</name>
    <dbReference type="NCBI Taxonomy" id="29920"/>
    <lineage>
        <taxon>Eukaryota</taxon>
        <taxon>Sar</taxon>
        <taxon>Stramenopiles</taxon>
        <taxon>Oomycota</taxon>
        <taxon>Peronosporomycetes</taxon>
        <taxon>Peronosporales</taxon>
        <taxon>Peronosporaceae</taxon>
        <taxon>Phytophthora</taxon>
    </lineage>
</organism>
<dbReference type="FunFam" id="3.40.50.1010:FF:000111">
    <property type="entry name" value="Exonuclease 1"/>
    <property type="match status" value="1"/>
</dbReference>
<keyword evidence="13" id="KW-0496">Mitochondrion</keyword>
<comment type="similarity">
    <text evidence="19">Belongs to the XPG/RAD2 endonuclease family. EXO1 subfamily.</text>
</comment>
<feature type="region of interest" description="Disordered" evidence="21">
    <location>
        <begin position="1277"/>
        <end position="1330"/>
    </location>
</feature>
<evidence type="ECO:0000256" key="18">
    <source>
        <dbReference type="ARBA" id="ARBA00064664"/>
    </source>
</evidence>
<evidence type="ECO:0000256" key="12">
    <source>
        <dbReference type="ARBA" id="ARBA00023125"/>
    </source>
</evidence>
<evidence type="ECO:0000256" key="21">
    <source>
        <dbReference type="SAM" id="MobiDB-lite"/>
    </source>
</evidence>
<keyword evidence="12 19" id="KW-0238">DNA-binding</keyword>
<keyword evidence="2" id="KW-0597">Phosphoprotein</keyword>
<evidence type="ECO:0000259" key="22">
    <source>
        <dbReference type="SMART" id="SM00484"/>
    </source>
</evidence>
<feature type="coiled-coil region" evidence="20">
    <location>
        <begin position="446"/>
        <end position="490"/>
    </location>
</feature>
<evidence type="ECO:0000256" key="15">
    <source>
        <dbReference type="ARBA" id="ARBA00023242"/>
    </source>
</evidence>
<protein>
    <recommendedName>
        <fullName evidence="19">Exonuclease 1</fullName>
        <ecNumber evidence="19">3.1.-.-</ecNumber>
    </recommendedName>
</protein>
<keyword evidence="10" id="KW-0391">Immunity</keyword>
<keyword evidence="5" id="KW-0255">Endonuclease</keyword>
<evidence type="ECO:0000256" key="10">
    <source>
        <dbReference type="ARBA" id="ARBA00022859"/>
    </source>
</evidence>
<dbReference type="EMBL" id="JAENGZ010000445">
    <property type="protein sequence ID" value="KAG6959248.1"/>
    <property type="molecule type" value="Genomic_DNA"/>
</dbReference>
<evidence type="ECO:0000256" key="9">
    <source>
        <dbReference type="ARBA" id="ARBA00022842"/>
    </source>
</evidence>
<comment type="subunit">
    <text evidence="18">Interacts with the MLH1-PMS2 heterodimer via MLH1. Interacts with MSH3. Interacts with the MSH2-MSH6 heterodimer via MSH2, and this interaction may increase the processivity of the 5'-&gt;3' exonuclease activity. Interacts with PCNA, and this interaction may both stimulate the cryptic 3'-&gt;5' exonuclease activity and suppress the 5'-&gt;3' exonuclease activity. Interacts with WRN, and this interaction stimulates both the 5'-&gt;3' exonuclease activity and cleavage of 5'-overhanging flap structures. Interacts with RECQL/RECQ1, and this interaction stimulates cleavage of 5'-overhanging flap structures. Interacts with DNA helicase ZGRF1; the interaction is increased following DNA damage induction.</text>
</comment>
<dbReference type="InterPro" id="IPR008918">
    <property type="entry name" value="HhH2"/>
</dbReference>
<dbReference type="GO" id="GO:0003677">
    <property type="term" value="F:DNA binding"/>
    <property type="evidence" value="ECO:0007669"/>
    <property type="project" value="UniProtKB-UniRule"/>
</dbReference>
<feature type="compositionally biased region" description="Polar residues" evidence="21">
    <location>
        <begin position="591"/>
        <end position="607"/>
    </location>
</feature>
<dbReference type="PANTHER" id="PTHR11081:SF8">
    <property type="entry name" value="EXONUCLEASE 1"/>
    <property type="match status" value="1"/>
</dbReference>
<dbReference type="PANTHER" id="PTHR11081">
    <property type="entry name" value="FLAP ENDONUCLEASE FAMILY MEMBER"/>
    <property type="match status" value="1"/>
</dbReference>
<dbReference type="GO" id="GO:0017108">
    <property type="term" value="F:5'-flap endonuclease activity"/>
    <property type="evidence" value="ECO:0007669"/>
    <property type="project" value="TreeGrafter"/>
</dbReference>
<feature type="compositionally biased region" description="Basic residues" evidence="21">
    <location>
        <begin position="1521"/>
        <end position="1531"/>
    </location>
</feature>
<keyword evidence="19" id="KW-0228">DNA excision</keyword>
<feature type="region of interest" description="Disordered" evidence="21">
    <location>
        <begin position="1454"/>
        <end position="1538"/>
    </location>
</feature>
<feature type="region of interest" description="Disordered" evidence="21">
    <location>
        <begin position="376"/>
        <end position="419"/>
    </location>
</feature>
<dbReference type="InterPro" id="IPR006085">
    <property type="entry name" value="XPG_DNA_repair_N"/>
</dbReference>
<evidence type="ECO:0000256" key="7">
    <source>
        <dbReference type="ARBA" id="ARBA00022801"/>
    </source>
</evidence>
<dbReference type="VEuPathDB" id="FungiDB:PC110_g15566"/>
<feature type="compositionally biased region" description="Acidic residues" evidence="21">
    <location>
        <begin position="567"/>
        <end position="580"/>
    </location>
</feature>
<dbReference type="InterPro" id="IPR006084">
    <property type="entry name" value="XPG/Rad2"/>
</dbReference>
<feature type="domain" description="XPG N-terminal" evidence="23">
    <location>
        <begin position="925"/>
        <end position="1019"/>
    </location>
</feature>
<keyword evidence="19" id="KW-0267">Excision nuclease</keyword>
<dbReference type="SMART" id="SM00485">
    <property type="entry name" value="XPGN"/>
    <property type="match status" value="1"/>
</dbReference>
<keyword evidence="20" id="KW-0175">Coiled coil</keyword>
<feature type="region of interest" description="Disordered" evidence="21">
    <location>
        <begin position="1558"/>
        <end position="1590"/>
    </location>
</feature>
<dbReference type="GO" id="GO:0005634">
    <property type="term" value="C:nucleus"/>
    <property type="evidence" value="ECO:0007669"/>
    <property type="project" value="UniProtKB-SubCell"/>
</dbReference>
<keyword evidence="3 19" id="KW-0540">Nuclease</keyword>
<keyword evidence="16" id="KW-0469">Meiosis</keyword>
<evidence type="ECO:0000313" key="24">
    <source>
        <dbReference type="EMBL" id="KAG6959248.1"/>
    </source>
</evidence>
<evidence type="ECO:0000313" key="25">
    <source>
        <dbReference type="Proteomes" id="UP000688947"/>
    </source>
</evidence>
<feature type="compositionally biased region" description="Basic and acidic residues" evidence="21">
    <location>
        <begin position="338"/>
        <end position="348"/>
    </location>
</feature>
<dbReference type="GO" id="GO:0046872">
    <property type="term" value="F:metal ion binding"/>
    <property type="evidence" value="ECO:0007669"/>
    <property type="project" value="UniProtKB-UniRule"/>
</dbReference>
<evidence type="ECO:0000256" key="20">
    <source>
        <dbReference type="SAM" id="Coils"/>
    </source>
</evidence>
<evidence type="ECO:0000259" key="23">
    <source>
        <dbReference type="SMART" id="SM00485"/>
    </source>
</evidence>
<evidence type="ECO:0000256" key="3">
    <source>
        <dbReference type="ARBA" id="ARBA00022722"/>
    </source>
</evidence>
<keyword evidence="14 19" id="KW-0234">DNA repair</keyword>
<dbReference type="CDD" id="cd09901">
    <property type="entry name" value="H3TH_FEN1-like"/>
    <property type="match status" value="1"/>
</dbReference>